<dbReference type="GO" id="GO:0006749">
    <property type="term" value="P:glutathione metabolic process"/>
    <property type="evidence" value="ECO:0007669"/>
    <property type="project" value="TreeGrafter"/>
</dbReference>
<dbReference type="Proteomes" id="UP001152795">
    <property type="component" value="Unassembled WGS sequence"/>
</dbReference>
<dbReference type="PROSITE" id="PS50405">
    <property type="entry name" value="GST_CTER"/>
    <property type="match status" value="1"/>
</dbReference>
<evidence type="ECO:0000313" key="2">
    <source>
        <dbReference type="Proteomes" id="UP001152795"/>
    </source>
</evidence>
<dbReference type="AlphaFoldDB" id="A0A6S7KIB6"/>
<dbReference type="Pfam" id="PF14497">
    <property type="entry name" value="GST_C_3"/>
    <property type="match status" value="1"/>
</dbReference>
<accession>A0A6S7KIB6</accession>
<reference evidence="1" key="1">
    <citation type="submission" date="2020-04" db="EMBL/GenBank/DDBJ databases">
        <authorList>
            <person name="Alioto T."/>
            <person name="Alioto T."/>
            <person name="Gomez Garrido J."/>
        </authorList>
    </citation>
    <scope>NUCLEOTIDE SEQUENCE</scope>
    <source>
        <strain evidence="1">A484AB</strain>
    </source>
</reference>
<dbReference type="InterPro" id="IPR010987">
    <property type="entry name" value="Glutathione-S-Trfase_C-like"/>
</dbReference>
<dbReference type="OrthoDB" id="5947290at2759"/>
<dbReference type="EMBL" id="CACRXK020014598">
    <property type="protein sequence ID" value="CAB4027092.1"/>
    <property type="molecule type" value="Genomic_DNA"/>
</dbReference>
<keyword evidence="2" id="KW-1185">Reference proteome</keyword>
<dbReference type="Gene3D" id="1.20.1050.10">
    <property type="match status" value="1"/>
</dbReference>
<gene>
    <name evidence="1" type="ORF">PACLA_8A083112</name>
</gene>
<dbReference type="PANTHER" id="PTHR11571:SF150">
    <property type="entry name" value="GLUTATHIONE S-TRANSFERASE"/>
    <property type="match status" value="1"/>
</dbReference>
<dbReference type="InterPro" id="IPR036282">
    <property type="entry name" value="Glutathione-S-Trfase_C_sf"/>
</dbReference>
<dbReference type="SUPFAM" id="SSF47616">
    <property type="entry name" value="GST C-terminal domain-like"/>
    <property type="match status" value="1"/>
</dbReference>
<dbReference type="CDD" id="cd03192">
    <property type="entry name" value="GST_C_Sigma_like"/>
    <property type="match status" value="1"/>
</dbReference>
<evidence type="ECO:0000313" key="1">
    <source>
        <dbReference type="EMBL" id="CAB4027092.1"/>
    </source>
</evidence>
<dbReference type="InterPro" id="IPR004046">
    <property type="entry name" value="GST_C"/>
</dbReference>
<dbReference type="PANTHER" id="PTHR11571">
    <property type="entry name" value="GLUTATHIONE S-TRANSFERASE"/>
    <property type="match status" value="1"/>
</dbReference>
<dbReference type="InterPro" id="IPR050213">
    <property type="entry name" value="GST_superfamily"/>
</dbReference>
<comment type="caution">
    <text evidence="1">The sequence shown here is derived from an EMBL/GenBank/DDBJ whole genome shotgun (WGS) entry which is preliminary data.</text>
</comment>
<organism evidence="1 2">
    <name type="scientific">Paramuricea clavata</name>
    <name type="common">Red gorgonian</name>
    <name type="synonym">Violescent sea-whip</name>
    <dbReference type="NCBI Taxonomy" id="317549"/>
    <lineage>
        <taxon>Eukaryota</taxon>
        <taxon>Metazoa</taxon>
        <taxon>Cnidaria</taxon>
        <taxon>Anthozoa</taxon>
        <taxon>Octocorallia</taxon>
        <taxon>Malacalcyonacea</taxon>
        <taxon>Plexauridae</taxon>
        <taxon>Paramuricea</taxon>
    </lineage>
</organism>
<sequence>MTKNLFRLQEKARKNWFENILPRELAYFESILKCNGTGFFVGDKMTYADIAFFCTFNDYVAGGKAEVPSQFESFPMATSLYQRILNEPNVAAHMKSRPDTIL</sequence>
<protein>
    <submittedName>
        <fullName evidence="1">Uncharacterized protein</fullName>
    </submittedName>
</protein>
<dbReference type="GO" id="GO:0004364">
    <property type="term" value="F:glutathione transferase activity"/>
    <property type="evidence" value="ECO:0007669"/>
    <property type="project" value="TreeGrafter"/>
</dbReference>
<proteinExistence type="predicted"/>
<name>A0A6S7KIB6_PARCT</name>